<gene>
    <name evidence="2" type="ORF">LPTSP4_17840</name>
</gene>
<dbReference type="Proteomes" id="UP000245133">
    <property type="component" value="Unassembled WGS sequence"/>
</dbReference>
<dbReference type="GO" id="GO:0016020">
    <property type="term" value="C:membrane"/>
    <property type="evidence" value="ECO:0007669"/>
    <property type="project" value="TreeGrafter"/>
</dbReference>
<name>A0A2P2E058_9LEPT</name>
<protein>
    <submittedName>
        <fullName evidence="2">Alpha/beta hydrolase family protein</fullName>
    </submittedName>
</protein>
<dbReference type="InterPro" id="IPR050266">
    <property type="entry name" value="AB_hydrolase_sf"/>
</dbReference>
<dbReference type="EMBL" id="BFBB01000004">
    <property type="protein sequence ID" value="GBF50260.1"/>
    <property type="molecule type" value="Genomic_DNA"/>
</dbReference>
<organism evidence="2 3">
    <name type="scientific">Leptospira ryugenii</name>
    <dbReference type="NCBI Taxonomy" id="1917863"/>
    <lineage>
        <taxon>Bacteria</taxon>
        <taxon>Pseudomonadati</taxon>
        <taxon>Spirochaetota</taxon>
        <taxon>Spirochaetia</taxon>
        <taxon>Leptospirales</taxon>
        <taxon>Leptospiraceae</taxon>
        <taxon>Leptospira</taxon>
    </lineage>
</organism>
<dbReference type="Pfam" id="PF00561">
    <property type="entry name" value="Abhydrolase_1"/>
    <property type="match status" value="1"/>
</dbReference>
<evidence type="ECO:0000313" key="2">
    <source>
        <dbReference type="EMBL" id="GBF50260.1"/>
    </source>
</evidence>
<dbReference type="PANTHER" id="PTHR43798">
    <property type="entry name" value="MONOACYLGLYCEROL LIPASE"/>
    <property type="match status" value="1"/>
</dbReference>
<dbReference type="InterPro" id="IPR000073">
    <property type="entry name" value="AB_hydrolase_1"/>
</dbReference>
<dbReference type="SUPFAM" id="SSF53474">
    <property type="entry name" value="alpha/beta-Hydrolases"/>
    <property type="match status" value="1"/>
</dbReference>
<comment type="caution">
    <text evidence="2">The sequence shown here is derived from an EMBL/GenBank/DDBJ whole genome shotgun (WGS) entry which is preliminary data.</text>
</comment>
<dbReference type="PANTHER" id="PTHR43798:SF33">
    <property type="entry name" value="HYDROLASE, PUTATIVE (AFU_ORTHOLOGUE AFUA_2G14860)-RELATED"/>
    <property type="match status" value="1"/>
</dbReference>
<dbReference type="AlphaFoldDB" id="A0A2P2E058"/>
<evidence type="ECO:0000313" key="3">
    <source>
        <dbReference type="Proteomes" id="UP000245133"/>
    </source>
</evidence>
<dbReference type="InterPro" id="IPR029058">
    <property type="entry name" value="AB_hydrolase_fold"/>
</dbReference>
<dbReference type="OrthoDB" id="9796770at2"/>
<keyword evidence="3" id="KW-1185">Reference proteome</keyword>
<reference evidence="2 3" key="1">
    <citation type="submission" date="2018-02" db="EMBL/GenBank/DDBJ databases">
        <title>Novel Leptospira species isolated from soil and water in Japan.</title>
        <authorList>
            <person name="Nakao R."/>
            <person name="Masuzawa T."/>
        </authorList>
    </citation>
    <scope>NUCLEOTIDE SEQUENCE [LARGE SCALE GENOMIC DNA]</scope>
    <source>
        <strain evidence="2 3">YH101</strain>
    </source>
</reference>
<evidence type="ECO:0000259" key="1">
    <source>
        <dbReference type="Pfam" id="PF00561"/>
    </source>
</evidence>
<dbReference type="Gene3D" id="3.40.50.1820">
    <property type="entry name" value="alpha/beta hydrolase"/>
    <property type="match status" value="1"/>
</dbReference>
<proteinExistence type="predicted"/>
<feature type="domain" description="AB hydrolase-1" evidence="1">
    <location>
        <begin position="33"/>
        <end position="135"/>
    </location>
</feature>
<dbReference type="GO" id="GO:0047372">
    <property type="term" value="F:monoacylglycerol lipase activity"/>
    <property type="evidence" value="ECO:0007669"/>
    <property type="project" value="TreeGrafter"/>
</dbReference>
<dbReference type="GO" id="GO:0046464">
    <property type="term" value="P:acylglycerol catabolic process"/>
    <property type="evidence" value="ECO:0007669"/>
    <property type="project" value="TreeGrafter"/>
</dbReference>
<accession>A0A2P2E058</accession>
<keyword evidence="2" id="KW-0378">Hydrolase</keyword>
<sequence>MSPSLQKHINSGKFVEVEGIKLFYSEVGEGSETILLLHGFFTTSYHFRNVAELLSHKYKVISLDWAGVGLSEKPSSPLSHRLQAFYLHQVAESLVGDKKIHIVTHDYALPIVAFFSKEHPERIKSLTILNGFLNLPKFRYYSPINILKIPLLGDLLSYCFRPPILKILVHLFLTKKGYRVSAEWEKDTFTLLFHGKNRKQTLEFIRNVDRSSHTLRDVEEGLKSMVGLRQVIIGEEDYRISPYQTEFIKETLRTSAHAVVPSGHLSMEECPELISQKIEYLVDTYGRNKTKTFQFKRKDNQEEE</sequence>
<dbReference type="RefSeq" id="WP_108976023.1">
    <property type="nucleotide sequence ID" value="NZ_BFBB01000004.1"/>
</dbReference>